<dbReference type="InterPro" id="IPR050109">
    <property type="entry name" value="HTH-type_TetR-like_transc_reg"/>
</dbReference>
<dbReference type="Gene3D" id="1.10.10.60">
    <property type="entry name" value="Homeodomain-like"/>
    <property type="match status" value="1"/>
</dbReference>
<dbReference type="PANTHER" id="PTHR30055:SF235">
    <property type="entry name" value="TRANSCRIPTIONAL REGULATORY PROTEIN"/>
    <property type="match status" value="1"/>
</dbReference>
<dbReference type="SUPFAM" id="SSF48498">
    <property type="entry name" value="Tetracyclin repressor-like, C-terminal domain"/>
    <property type="match status" value="1"/>
</dbReference>
<evidence type="ECO:0000313" key="7">
    <source>
        <dbReference type="Proteomes" id="UP000037594"/>
    </source>
</evidence>
<dbReference type="GO" id="GO:0000976">
    <property type="term" value="F:transcription cis-regulatory region binding"/>
    <property type="evidence" value="ECO:0007669"/>
    <property type="project" value="TreeGrafter"/>
</dbReference>
<dbReference type="SUPFAM" id="SSF46689">
    <property type="entry name" value="Homeodomain-like"/>
    <property type="match status" value="1"/>
</dbReference>
<accession>A0A0J8U883</accession>
<keyword evidence="1 2" id="KW-0238">DNA-binding</keyword>
<dbReference type="AlphaFoldDB" id="A0A0J8U883"/>
<dbReference type="InterPro" id="IPR009057">
    <property type="entry name" value="Homeodomain-like_sf"/>
</dbReference>
<dbReference type="Gene3D" id="1.10.357.10">
    <property type="entry name" value="Tetracycline Repressor, domain 2"/>
    <property type="match status" value="1"/>
</dbReference>
<dbReference type="Proteomes" id="UP000093779">
    <property type="component" value="Unassembled WGS sequence"/>
</dbReference>
<evidence type="ECO:0000259" key="4">
    <source>
        <dbReference type="PROSITE" id="PS50977"/>
    </source>
</evidence>
<dbReference type="PROSITE" id="PS50977">
    <property type="entry name" value="HTH_TETR_2"/>
    <property type="match status" value="1"/>
</dbReference>
<evidence type="ECO:0000256" key="2">
    <source>
        <dbReference type="PROSITE-ProRule" id="PRU00335"/>
    </source>
</evidence>
<evidence type="ECO:0000313" key="8">
    <source>
        <dbReference type="Proteomes" id="UP000093779"/>
    </source>
</evidence>
<name>A0A0J8U883_9MYCO</name>
<dbReference type="EMBL" id="LZHX01000039">
    <property type="protein sequence ID" value="OBF23571.1"/>
    <property type="molecule type" value="Genomic_DNA"/>
</dbReference>
<evidence type="ECO:0000256" key="3">
    <source>
        <dbReference type="SAM" id="MobiDB-lite"/>
    </source>
</evidence>
<comment type="caution">
    <text evidence="5">The sequence shown here is derived from an EMBL/GenBank/DDBJ whole genome shotgun (WGS) entry which is preliminary data.</text>
</comment>
<reference evidence="5 7" key="1">
    <citation type="submission" date="2015-06" db="EMBL/GenBank/DDBJ databases">
        <title>Genome sequence of Mycobacterium conceptionense strain MLE.</title>
        <authorList>
            <person name="Greninger A.L."/>
            <person name="Cunningham G."/>
            <person name="Chiu C.Y."/>
            <person name="Miller S."/>
        </authorList>
    </citation>
    <scope>NUCLEOTIDE SEQUENCE [LARGE SCALE GENOMIC DNA]</scope>
    <source>
        <strain evidence="5 7">MLE</strain>
    </source>
</reference>
<protein>
    <submittedName>
        <fullName evidence="5">TetR family transcriptional regulator</fullName>
    </submittedName>
</protein>
<dbReference type="InterPro" id="IPR001647">
    <property type="entry name" value="HTH_TetR"/>
</dbReference>
<evidence type="ECO:0000256" key="1">
    <source>
        <dbReference type="ARBA" id="ARBA00023125"/>
    </source>
</evidence>
<feature type="region of interest" description="Disordered" evidence="3">
    <location>
        <begin position="1"/>
        <end position="20"/>
    </location>
</feature>
<dbReference type="EMBL" id="LFOD01000019">
    <property type="protein sequence ID" value="KMV16615.1"/>
    <property type="molecule type" value="Genomic_DNA"/>
</dbReference>
<dbReference type="InterPro" id="IPR041678">
    <property type="entry name" value="TetR_C_16"/>
</dbReference>
<dbReference type="InterPro" id="IPR036271">
    <property type="entry name" value="Tet_transcr_reg_TetR-rel_C_sf"/>
</dbReference>
<dbReference type="Pfam" id="PF00440">
    <property type="entry name" value="TetR_N"/>
    <property type="match status" value="1"/>
</dbReference>
<dbReference type="RefSeq" id="WP_047039862.1">
    <property type="nucleotide sequence ID" value="NZ_AGSZ01000424.1"/>
</dbReference>
<reference evidence="6 8" key="2">
    <citation type="submission" date="2016-06" db="EMBL/GenBank/DDBJ databases">
        <authorList>
            <person name="Kjaerup R.B."/>
            <person name="Dalgaard T.S."/>
            <person name="Juul-Madsen H.R."/>
        </authorList>
    </citation>
    <scope>NUCLEOTIDE SEQUENCE [LARGE SCALE GENOMIC DNA]</scope>
    <source>
        <strain evidence="6 8">ACS1953</strain>
    </source>
</reference>
<organism evidence="5 7">
    <name type="scientific">Mycolicibacterium conceptionense</name>
    <dbReference type="NCBI Taxonomy" id="451644"/>
    <lineage>
        <taxon>Bacteria</taxon>
        <taxon>Bacillati</taxon>
        <taxon>Actinomycetota</taxon>
        <taxon>Actinomycetes</taxon>
        <taxon>Mycobacteriales</taxon>
        <taxon>Mycobacteriaceae</taxon>
        <taxon>Mycolicibacterium</taxon>
    </lineage>
</organism>
<dbReference type="PATRIC" id="fig|451644.5.peg.4038"/>
<dbReference type="Pfam" id="PF17920">
    <property type="entry name" value="TetR_C_16"/>
    <property type="match status" value="1"/>
</dbReference>
<dbReference type="GO" id="GO:0003700">
    <property type="term" value="F:DNA-binding transcription factor activity"/>
    <property type="evidence" value="ECO:0007669"/>
    <property type="project" value="TreeGrafter"/>
</dbReference>
<feature type="domain" description="HTH tetR-type" evidence="4">
    <location>
        <begin position="18"/>
        <end position="78"/>
    </location>
</feature>
<evidence type="ECO:0000313" key="5">
    <source>
        <dbReference type="EMBL" id="KMV16615.1"/>
    </source>
</evidence>
<gene>
    <name evidence="6" type="ORF">A5726_12085</name>
    <name evidence="5" type="ORF">ACT17_19550</name>
</gene>
<feature type="DNA-binding region" description="H-T-H motif" evidence="2">
    <location>
        <begin position="41"/>
        <end position="60"/>
    </location>
</feature>
<sequence length="209" mass="22386">MASPGKTPGRRGRRQGDPVSRDAVLAAAKLRFAAEGYEKTTLRAIASDAHVDASMVLYLFGSKADLFRESLRLILDPDVLVAALEGPADSIGERMVRVYLKMWETPDTAASMRVMLQSATSNSDAHVAFRTFMQDYVLTAVSGVLGGGEQARLRAMLAASSLVGTAMLRYVMAVPPLATLDGEQVVALLAPTLTRYLTADADELGLPEL</sequence>
<dbReference type="PANTHER" id="PTHR30055">
    <property type="entry name" value="HTH-TYPE TRANSCRIPTIONAL REGULATOR RUTR"/>
    <property type="match status" value="1"/>
</dbReference>
<dbReference type="Proteomes" id="UP000037594">
    <property type="component" value="Unassembled WGS sequence"/>
</dbReference>
<evidence type="ECO:0000313" key="6">
    <source>
        <dbReference type="EMBL" id="OBF23571.1"/>
    </source>
</evidence>
<proteinExistence type="predicted"/>